<dbReference type="InterPro" id="IPR011006">
    <property type="entry name" value="CheY-like_superfamily"/>
</dbReference>
<sequence>MAAPAPPAPTASAAPATSAAIFCRAVHIGPRRNGSAASVGGMPQCGGPAAPAPAPVPAPAAGIAGQPSGSCHAPCGRCPCASACGCACCRPGGVRTGCSAAPACPAAAGCSGAPCRSDPATCRSQPCCCGSSGLPASMCTPSSRRRIRICAEGLEPTWIRPESVLDKAGVKKPRPRGRAACRPLGRGGGEEWPGRGDPVPVRTGARPVPTTQAHVPERSLNPPPALPEDPVRPHRAGSPRRRRDDGSGRHLEITRRDGLDALTIRALAADLGVSRMALYRHVSGKDELVALVMDAIAAHDIVPAGLGARGRPRRTAPAERRRAPPPRDHHRRGVRHRTRHAHPRRRGGGRGPGPRMRECSAHLQGTFRFGWEPRRRPWRESVSVVERTANAAANAGVRAPEATLLVVEDEPNILELLAGSLRFTGFEVLTATNGADAVQSARRHRPDLIVLDVMLPDIDGFDVARRLRSGGDHTPVLFLTARDAVQDRIKGLTIGGDDYVTKPFSLEEVIARIRAVLRRFRGGVAEPPPRMVFADVELDEDSHEVWRGGKAVQLSPTEFKLLRYFMANAGRVLSKAQILDHVWNYDFRGDAGIVESYVSALRRKVDNAEPRLIHTLRGVGYVLREPPA</sequence>
<dbReference type="FunFam" id="1.10.10.10:FF:000005">
    <property type="entry name" value="Two-component system response regulator"/>
    <property type="match status" value="1"/>
</dbReference>
<feature type="region of interest" description="Disordered" evidence="9">
    <location>
        <begin position="306"/>
        <end position="356"/>
    </location>
</feature>
<dbReference type="Proteomes" id="UP000462055">
    <property type="component" value="Unassembled WGS sequence"/>
</dbReference>
<evidence type="ECO:0000256" key="5">
    <source>
        <dbReference type="ARBA" id="ARBA00023163"/>
    </source>
</evidence>
<keyword evidence="2" id="KW-0902">Two-component regulatory system</keyword>
<dbReference type="Gene3D" id="1.10.10.10">
    <property type="entry name" value="Winged helix-like DNA-binding domain superfamily/Winged helix DNA-binding domain"/>
    <property type="match status" value="1"/>
</dbReference>
<dbReference type="FunFam" id="3.40.50.2300:FF:000001">
    <property type="entry name" value="DNA-binding response regulator PhoB"/>
    <property type="match status" value="1"/>
</dbReference>
<evidence type="ECO:0000256" key="3">
    <source>
        <dbReference type="ARBA" id="ARBA00023015"/>
    </source>
</evidence>
<evidence type="ECO:0000313" key="13">
    <source>
        <dbReference type="EMBL" id="MWA04551.1"/>
    </source>
</evidence>
<evidence type="ECO:0000313" key="14">
    <source>
        <dbReference type="Proteomes" id="UP000462055"/>
    </source>
</evidence>
<dbReference type="PANTHER" id="PTHR48111:SF28">
    <property type="entry name" value="TRANSCRIPTIONAL REGULATORY PROTEIN TCRX-RELATED"/>
    <property type="match status" value="1"/>
</dbReference>
<dbReference type="Gene3D" id="1.10.10.60">
    <property type="entry name" value="Homeodomain-like"/>
    <property type="match status" value="1"/>
</dbReference>
<dbReference type="SMART" id="SM00448">
    <property type="entry name" value="REC"/>
    <property type="match status" value="1"/>
</dbReference>
<evidence type="ECO:0000259" key="11">
    <source>
        <dbReference type="PROSITE" id="PS50977"/>
    </source>
</evidence>
<dbReference type="Pfam" id="PF00072">
    <property type="entry name" value="Response_reg"/>
    <property type="match status" value="1"/>
</dbReference>
<dbReference type="InterPro" id="IPR001867">
    <property type="entry name" value="OmpR/PhoB-type_DNA-bd"/>
</dbReference>
<dbReference type="GO" id="GO:0005829">
    <property type="term" value="C:cytosol"/>
    <property type="evidence" value="ECO:0007669"/>
    <property type="project" value="TreeGrafter"/>
</dbReference>
<keyword evidence="14" id="KW-1185">Reference proteome</keyword>
<feature type="compositionally biased region" description="Basic and acidic residues" evidence="9">
    <location>
        <begin position="316"/>
        <end position="327"/>
    </location>
</feature>
<feature type="domain" description="HTH tetR-type" evidence="11">
    <location>
        <begin position="240"/>
        <end position="300"/>
    </location>
</feature>
<dbReference type="PROSITE" id="PS50977">
    <property type="entry name" value="HTH_TETR_2"/>
    <property type="match status" value="1"/>
</dbReference>
<comment type="caution">
    <text evidence="13">The sequence shown here is derived from an EMBL/GenBank/DDBJ whole genome shotgun (WGS) entry which is preliminary data.</text>
</comment>
<dbReference type="Pfam" id="PF00440">
    <property type="entry name" value="TetR_N"/>
    <property type="match status" value="1"/>
</dbReference>
<dbReference type="SUPFAM" id="SSF52172">
    <property type="entry name" value="CheY-like"/>
    <property type="match status" value="1"/>
</dbReference>
<dbReference type="InterPro" id="IPR001789">
    <property type="entry name" value="Sig_transdc_resp-reg_receiver"/>
</dbReference>
<feature type="domain" description="Response regulatory" evidence="10">
    <location>
        <begin position="403"/>
        <end position="517"/>
    </location>
</feature>
<evidence type="ECO:0000259" key="12">
    <source>
        <dbReference type="PROSITE" id="PS51755"/>
    </source>
</evidence>
<dbReference type="Gene3D" id="3.40.50.2300">
    <property type="match status" value="1"/>
</dbReference>
<dbReference type="GO" id="GO:0006355">
    <property type="term" value="P:regulation of DNA-templated transcription"/>
    <property type="evidence" value="ECO:0007669"/>
    <property type="project" value="InterPro"/>
</dbReference>
<dbReference type="CDD" id="cd17615">
    <property type="entry name" value="REC_OmpR_MtPhoP-like"/>
    <property type="match status" value="1"/>
</dbReference>
<dbReference type="GO" id="GO:0000976">
    <property type="term" value="F:transcription cis-regulatory region binding"/>
    <property type="evidence" value="ECO:0007669"/>
    <property type="project" value="TreeGrafter"/>
</dbReference>
<organism evidence="13 14">
    <name type="scientific">Actinomadura physcomitrii</name>
    <dbReference type="NCBI Taxonomy" id="2650748"/>
    <lineage>
        <taxon>Bacteria</taxon>
        <taxon>Bacillati</taxon>
        <taxon>Actinomycetota</taxon>
        <taxon>Actinomycetes</taxon>
        <taxon>Streptosporangiales</taxon>
        <taxon>Thermomonosporaceae</taxon>
        <taxon>Actinomadura</taxon>
    </lineage>
</organism>
<dbReference type="SMART" id="SM00862">
    <property type="entry name" value="Trans_reg_C"/>
    <property type="match status" value="1"/>
</dbReference>
<evidence type="ECO:0000256" key="2">
    <source>
        <dbReference type="ARBA" id="ARBA00023012"/>
    </source>
</evidence>
<evidence type="ECO:0000256" key="1">
    <source>
        <dbReference type="ARBA" id="ARBA00022553"/>
    </source>
</evidence>
<keyword evidence="4 8" id="KW-0238">DNA-binding</keyword>
<dbReference type="PROSITE" id="PS51755">
    <property type="entry name" value="OMPR_PHOB"/>
    <property type="match status" value="1"/>
</dbReference>
<evidence type="ECO:0000256" key="6">
    <source>
        <dbReference type="PROSITE-ProRule" id="PRU00169"/>
    </source>
</evidence>
<feature type="compositionally biased region" description="Basic residues" evidence="9">
    <location>
        <begin position="170"/>
        <end position="179"/>
    </location>
</feature>
<feature type="DNA-binding region" description="OmpR/PhoB-type" evidence="8">
    <location>
        <begin position="528"/>
        <end position="625"/>
    </location>
</feature>
<dbReference type="AlphaFoldDB" id="A0A6I4MLX1"/>
<protein>
    <submittedName>
        <fullName evidence="13">Response regulator</fullName>
    </submittedName>
</protein>
<keyword evidence="3" id="KW-0805">Transcription regulation</keyword>
<evidence type="ECO:0000259" key="10">
    <source>
        <dbReference type="PROSITE" id="PS50110"/>
    </source>
</evidence>
<gene>
    <name evidence="13" type="ORF">F8568_030060</name>
</gene>
<feature type="domain" description="OmpR/PhoB-type" evidence="12">
    <location>
        <begin position="528"/>
        <end position="625"/>
    </location>
</feature>
<dbReference type="SUPFAM" id="SSF46689">
    <property type="entry name" value="Homeodomain-like"/>
    <property type="match status" value="1"/>
</dbReference>
<feature type="DNA-binding region" description="H-T-H motif" evidence="7">
    <location>
        <begin position="263"/>
        <end position="282"/>
    </location>
</feature>
<keyword evidence="5" id="KW-0804">Transcription</keyword>
<proteinExistence type="predicted"/>
<dbReference type="InterPro" id="IPR009057">
    <property type="entry name" value="Homeodomain-like_sf"/>
</dbReference>
<evidence type="ECO:0000256" key="9">
    <source>
        <dbReference type="SAM" id="MobiDB-lite"/>
    </source>
</evidence>
<dbReference type="GO" id="GO:0032993">
    <property type="term" value="C:protein-DNA complex"/>
    <property type="evidence" value="ECO:0007669"/>
    <property type="project" value="TreeGrafter"/>
</dbReference>
<dbReference type="CDD" id="cd00383">
    <property type="entry name" value="trans_reg_C"/>
    <property type="match status" value="1"/>
</dbReference>
<dbReference type="Pfam" id="PF00486">
    <property type="entry name" value="Trans_reg_C"/>
    <property type="match status" value="1"/>
</dbReference>
<feature type="modified residue" description="4-aspartylphosphate" evidence="6">
    <location>
        <position position="452"/>
    </location>
</feature>
<evidence type="ECO:0000256" key="7">
    <source>
        <dbReference type="PROSITE-ProRule" id="PRU00335"/>
    </source>
</evidence>
<dbReference type="SUPFAM" id="SSF46894">
    <property type="entry name" value="C-terminal effector domain of the bipartite response regulators"/>
    <property type="match status" value="1"/>
</dbReference>
<evidence type="ECO:0000256" key="4">
    <source>
        <dbReference type="ARBA" id="ARBA00023125"/>
    </source>
</evidence>
<dbReference type="PROSITE" id="PS50110">
    <property type="entry name" value="RESPONSE_REGULATORY"/>
    <property type="match status" value="1"/>
</dbReference>
<dbReference type="Gene3D" id="6.10.250.690">
    <property type="match status" value="1"/>
</dbReference>
<name>A0A6I4MLX1_9ACTN</name>
<dbReference type="PANTHER" id="PTHR48111">
    <property type="entry name" value="REGULATOR OF RPOS"/>
    <property type="match status" value="1"/>
</dbReference>
<dbReference type="InterPro" id="IPR016032">
    <property type="entry name" value="Sig_transdc_resp-reg_C-effctor"/>
</dbReference>
<dbReference type="InterPro" id="IPR036388">
    <property type="entry name" value="WH-like_DNA-bd_sf"/>
</dbReference>
<feature type="region of interest" description="Disordered" evidence="9">
    <location>
        <begin position="169"/>
        <end position="252"/>
    </location>
</feature>
<dbReference type="EMBL" id="WBMS02000028">
    <property type="protein sequence ID" value="MWA04551.1"/>
    <property type="molecule type" value="Genomic_DNA"/>
</dbReference>
<dbReference type="GO" id="GO:0000156">
    <property type="term" value="F:phosphorelay response regulator activity"/>
    <property type="evidence" value="ECO:0007669"/>
    <property type="project" value="TreeGrafter"/>
</dbReference>
<evidence type="ECO:0000256" key="8">
    <source>
        <dbReference type="PROSITE-ProRule" id="PRU01091"/>
    </source>
</evidence>
<keyword evidence="1 6" id="KW-0597">Phosphoprotein</keyword>
<reference evidence="13" key="1">
    <citation type="submission" date="2019-12" db="EMBL/GenBank/DDBJ databases">
        <title>Actinomadura physcomitrii sp. nov., a novel actinomycete isolated from moss [Physcomitrium sphaericum (Ludw) Fuernr].</title>
        <authorList>
            <person name="Zhuang X."/>
        </authorList>
    </citation>
    <scope>NUCLEOTIDE SEQUENCE [LARGE SCALE GENOMIC DNA]</scope>
    <source>
        <strain evidence="13">LD22</strain>
    </source>
</reference>
<feature type="compositionally biased region" description="Basic residues" evidence="9">
    <location>
        <begin position="328"/>
        <end position="348"/>
    </location>
</feature>
<accession>A0A6I4MLX1</accession>
<feature type="compositionally biased region" description="Basic and acidic residues" evidence="9">
    <location>
        <begin position="242"/>
        <end position="252"/>
    </location>
</feature>
<dbReference type="InterPro" id="IPR039420">
    <property type="entry name" value="WalR-like"/>
</dbReference>
<dbReference type="InterPro" id="IPR001647">
    <property type="entry name" value="HTH_TetR"/>
</dbReference>